<evidence type="ECO:0000313" key="3">
    <source>
        <dbReference type="Proteomes" id="UP000069443"/>
    </source>
</evidence>
<keyword evidence="3" id="KW-1185">Reference proteome</keyword>
<dbReference type="AlphaFoldDB" id="A0A100WJA3"/>
<name>A0A100WJA3_MYCCR</name>
<dbReference type="EMBL" id="BCSY01000119">
    <property type="protein sequence ID" value="GAS98934.1"/>
    <property type="molecule type" value="Genomic_DNA"/>
</dbReference>
<proteinExistence type="predicted"/>
<dbReference type="RefSeq" id="WP_409365994.1">
    <property type="nucleotide sequence ID" value="NZ_BCSY01000119.1"/>
</dbReference>
<evidence type="ECO:0000256" key="1">
    <source>
        <dbReference type="SAM" id="MobiDB-lite"/>
    </source>
</evidence>
<accession>A0A100WJA3</accession>
<gene>
    <name evidence="2" type="ORF">RMCC_5899</name>
</gene>
<comment type="caution">
    <text evidence="2">The sequence shown here is derived from an EMBL/GenBank/DDBJ whole genome shotgun (WGS) entry which is preliminary data.</text>
</comment>
<reference evidence="3" key="1">
    <citation type="journal article" date="2016" name="Genome Announc.">
        <title>Draft Genome Sequences of Five Rapidly Growing Mycobacterium Species, M. thermoresistibile, M. fortuitum subsp. acetamidolyticum, M. canariasense, M. brisbanense, and M. novocastrense.</title>
        <authorList>
            <person name="Katahira K."/>
            <person name="Ogura Y."/>
            <person name="Gotoh Y."/>
            <person name="Hayashi T."/>
        </authorList>
    </citation>
    <scope>NUCLEOTIDE SEQUENCE [LARGE SCALE GENOMIC DNA]</scope>
    <source>
        <strain evidence="3">JCM15298</strain>
    </source>
</reference>
<evidence type="ECO:0008006" key="4">
    <source>
        <dbReference type="Google" id="ProtNLM"/>
    </source>
</evidence>
<reference evidence="3" key="2">
    <citation type="submission" date="2016-02" db="EMBL/GenBank/DDBJ databases">
        <title>Draft genome sequence of five rapidly growing Mycobacterium species.</title>
        <authorList>
            <person name="Katahira K."/>
            <person name="Gotou Y."/>
            <person name="Iida K."/>
            <person name="Ogura Y."/>
            <person name="Hayashi T."/>
        </authorList>
    </citation>
    <scope>NUCLEOTIDE SEQUENCE [LARGE SCALE GENOMIC DNA]</scope>
    <source>
        <strain evidence="3">JCM15298</strain>
    </source>
</reference>
<dbReference type="STRING" id="228230.RMCC_5899"/>
<dbReference type="Proteomes" id="UP000069443">
    <property type="component" value="Unassembled WGS sequence"/>
</dbReference>
<organism evidence="2 3">
    <name type="scientific">Mycolicibacterium canariasense</name>
    <name type="common">Mycobacterium canariasense</name>
    <dbReference type="NCBI Taxonomy" id="228230"/>
    <lineage>
        <taxon>Bacteria</taxon>
        <taxon>Bacillati</taxon>
        <taxon>Actinomycetota</taxon>
        <taxon>Actinomycetes</taxon>
        <taxon>Mycobacteriales</taxon>
        <taxon>Mycobacteriaceae</taxon>
        <taxon>Mycolicibacterium</taxon>
    </lineage>
</organism>
<protein>
    <recommendedName>
        <fullName evidence="4">Phage tail tape measure protein</fullName>
    </recommendedName>
</protein>
<feature type="non-terminal residue" evidence="2">
    <location>
        <position position="220"/>
    </location>
</feature>
<evidence type="ECO:0000313" key="2">
    <source>
        <dbReference type="EMBL" id="GAS98934.1"/>
    </source>
</evidence>
<feature type="region of interest" description="Disordered" evidence="1">
    <location>
        <begin position="1"/>
        <end position="22"/>
    </location>
</feature>
<feature type="non-terminal residue" evidence="2">
    <location>
        <position position="1"/>
    </location>
</feature>
<sequence>RDADKLHDTYDQAGDRAGRAFGEKLPAGIERSSPKVERSAQRMEKAVDKVADAIGKTRPEQAKYDEVLKKSDATDRQKIERSEALAKAKRAEAAAMREATRIHRDNNRDLLDLSQASGAAAGGVTQLASTFRNLSSVGGPAAVGALVAGITGLAGAAAAASGVIGLLPGVVGGAAAAFGTLKIATLGFGDALENIRDTEKFTEAIKALSPNARDAALSLR</sequence>